<reference evidence="4" key="1">
    <citation type="journal article" date="2019" name="Int. J. Syst. Evol. Microbiol.">
        <title>The Global Catalogue of Microorganisms (GCM) 10K type strain sequencing project: providing services to taxonomists for standard genome sequencing and annotation.</title>
        <authorList>
            <consortium name="The Broad Institute Genomics Platform"/>
            <consortium name="The Broad Institute Genome Sequencing Center for Infectious Disease"/>
            <person name="Wu L."/>
            <person name="Ma J."/>
        </authorList>
    </citation>
    <scope>NUCLEOTIDE SEQUENCE [LARGE SCALE GENOMIC DNA]</scope>
    <source>
        <strain evidence="4">CGMCC 1.12664</strain>
    </source>
</reference>
<dbReference type="InterPro" id="IPR007400">
    <property type="entry name" value="PrpF-like"/>
</dbReference>
<dbReference type="Pfam" id="PF04303">
    <property type="entry name" value="PrpF"/>
    <property type="match status" value="1"/>
</dbReference>
<dbReference type="Proteomes" id="UP000612855">
    <property type="component" value="Unassembled WGS sequence"/>
</dbReference>
<gene>
    <name evidence="3" type="primary">yraM</name>
    <name evidence="3" type="ORF">GCM10011360_36710</name>
</gene>
<name>A0A917EIS2_9RHOB</name>
<dbReference type="AlphaFoldDB" id="A0A917EIS2"/>
<keyword evidence="2 3" id="KW-0413">Isomerase</keyword>
<dbReference type="PANTHER" id="PTHR43709">
    <property type="entry name" value="ACONITATE ISOMERASE-RELATED"/>
    <property type="match status" value="1"/>
</dbReference>
<evidence type="ECO:0000256" key="1">
    <source>
        <dbReference type="ARBA" id="ARBA00007673"/>
    </source>
</evidence>
<comment type="caution">
    <text evidence="3">The sequence shown here is derived from an EMBL/GenBank/DDBJ whole genome shotgun (WGS) entry which is preliminary data.</text>
</comment>
<dbReference type="PANTHER" id="PTHR43709:SF2">
    <property type="entry name" value="DUF453 DOMAIN PROTEIN (AFU_ORTHOLOGUE AFUA_6G00360)"/>
    <property type="match status" value="1"/>
</dbReference>
<protein>
    <submittedName>
        <fullName evidence="3">Isomerase YraM</fullName>
    </submittedName>
</protein>
<dbReference type="RefSeq" id="WP_188479268.1">
    <property type="nucleotide sequence ID" value="NZ_BMFJ01000002.1"/>
</dbReference>
<dbReference type="SUPFAM" id="SSF54506">
    <property type="entry name" value="Diaminopimelate epimerase-like"/>
    <property type="match status" value="2"/>
</dbReference>
<dbReference type="GO" id="GO:0016853">
    <property type="term" value="F:isomerase activity"/>
    <property type="evidence" value="ECO:0007669"/>
    <property type="project" value="UniProtKB-KW"/>
</dbReference>
<evidence type="ECO:0000313" key="3">
    <source>
        <dbReference type="EMBL" id="GGE46077.1"/>
    </source>
</evidence>
<comment type="similarity">
    <text evidence="1">Belongs to the PrpF family.</text>
</comment>
<dbReference type="Gene3D" id="3.10.310.10">
    <property type="entry name" value="Diaminopimelate Epimerase, Chain A, domain 1"/>
    <property type="match status" value="2"/>
</dbReference>
<organism evidence="3 4">
    <name type="scientific">Primorskyibacter flagellatus</name>
    <dbReference type="NCBI Taxonomy" id="1387277"/>
    <lineage>
        <taxon>Bacteria</taxon>
        <taxon>Pseudomonadati</taxon>
        <taxon>Pseudomonadota</taxon>
        <taxon>Alphaproteobacteria</taxon>
        <taxon>Rhodobacterales</taxon>
        <taxon>Roseobacteraceae</taxon>
        <taxon>Primorskyibacter</taxon>
    </lineage>
</organism>
<evidence type="ECO:0000256" key="2">
    <source>
        <dbReference type="ARBA" id="ARBA00023235"/>
    </source>
</evidence>
<dbReference type="EMBL" id="BMFJ01000002">
    <property type="protein sequence ID" value="GGE46077.1"/>
    <property type="molecule type" value="Genomic_DNA"/>
</dbReference>
<accession>A0A917EIS2</accession>
<keyword evidence="4" id="KW-1185">Reference proteome</keyword>
<evidence type="ECO:0000313" key="4">
    <source>
        <dbReference type="Proteomes" id="UP000612855"/>
    </source>
</evidence>
<proteinExistence type="inferred from homology"/>
<sequence length="373" mass="39105">MTRTIPFTLMRGGTSKGVFLHRDDVPEDREDLSALLSELFGSPDMRQIDGLGGADKLTSKAAVMGPPRGPDHDVTYLFGQVGIDNPRVDYLLNCGNLSASAGTWAVYNGLVPATTGTVAVRILNENTGKIIVAHVPCANGAVVEEGDYAIAGVPGTGAPIPLDFAGAAGAITGKLLPFGEALTDLFVPDLDGEVVQVSVVDCANLVVFVRARDVGLTARETPQELDVHPVAQPRIKAIRRAVAHRLGIGDYFDERPAPASPICVMLDQARPEEEADLAARLYANGATSRAFAGTVTACTGVAARIPGTITALTIPQPVAEGAALRIRHPGGVIDVHAAVAADGTVQRAEIKRTARRLAEGRAYLRSSRKEALA</sequence>